<keyword evidence="1" id="KW-0472">Membrane</keyword>
<dbReference type="Proteomes" id="UP000008386">
    <property type="component" value="Chromosome"/>
</dbReference>
<keyword evidence="1" id="KW-1133">Transmembrane helix</keyword>
<proteinExistence type="predicted"/>
<dbReference type="STRING" id="529709.PYCH_10080"/>
<dbReference type="KEGG" id="pya:PYCH_10080"/>
<dbReference type="EMBL" id="CP002779">
    <property type="protein sequence ID" value="AEH24691.1"/>
    <property type="molecule type" value="Genomic_DNA"/>
</dbReference>
<accession>F8AEL2</accession>
<keyword evidence="1" id="KW-0812">Transmembrane</keyword>
<gene>
    <name evidence="2" type="ordered locus">PYCH_10080</name>
</gene>
<protein>
    <submittedName>
        <fullName evidence="2">Uncharacterized protein</fullName>
    </submittedName>
</protein>
<evidence type="ECO:0000313" key="3">
    <source>
        <dbReference type="Proteomes" id="UP000008386"/>
    </source>
</evidence>
<evidence type="ECO:0000313" key="2">
    <source>
        <dbReference type="EMBL" id="AEH24691.1"/>
    </source>
</evidence>
<sequence length="89" mass="9956">MLIGLTYQDWFWFLTHPRGHLTCGSRYGVYFTWWVKFGPFCLPGMYIVNVLAGLGLLFIFGERSKGFVVSILVLISGVTLIGLALSCCS</sequence>
<name>F8AEL2_PYRYC</name>
<organism evidence="2 3">
    <name type="scientific">Pyrococcus yayanosii (strain CH1 / JCM 16557)</name>
    <dbReference type="NCBI Taxonomy" id="529709"/>
    <lineage>
        <taxon>Archaea</taxon>
        <taxon>Methanobacteriati</taxon>
        <taxon>Methanobacteriota</taxon>
        <taxon>Thermococci</taxon>
        <taxon>Thermococcales</taxon>
        <taxon>Thermococcaceae</taxon>
        <taxon>Pyrococcus</taxon>
    </lineage>
</organism>
<dbReference type="AlphaFoldDB" id="F8AEL2"/>
<dbReference type="HOGENOM" id="CLU_2447794_0_0_2"/>
<keyword evidence="3" id="KW-1185">Reference proteome</keyword>
<evidence type="ECO:0000256" key="1">
    <source>
        <dbReference type="SAM" id="Phobius"/>
    </source>
</evidence>
<reference evidence="2 3" key="1">
    <citation type="journal article" date="2011" name="J. Bacteriol.">
        <title>Complete genome sequence of the obligate piezophilic hyperthermophilic archaeon Pyrococcus yayanosii CH1.</title>
        <authorList>
            <person name="Jun X."/>
            <person name="Lupeng L."/>
            <person name="Minjuan X."/>
            <person name="Oger P."/>
            <person name="Fengping W."/>
            <person name="Jebbar M."/>
            <person name="Xiang X."/>
        </authorList>
    </citation>
    <scope>NUCLEOTIDE SEQUENCE [LARGE SCALE GENOMIC DNA]</scope>
    <source>
        <strain evidence="3">CH1 / JCM 16557</strain>
    </source>
</reference>
<feature type="transmembrane region" description="Helical" evidence="1">
    <location>
        <begin position="67"/>
        <end position="85"/>
    </location>
</feature>
<feature type="transmembrane region" description="Helical" evidence="1">
    <location>
        <begin position="37"/>
        <end position="60"/>
    </location>
</feature>